<accession>A0ABD7DQK8</accession>
<evidence type="ECO:0000313" key="1">
    <source>
        <dbReference type="EMBL" id="QRY18640.1"/>
    </source>
</evidence>
<reference evidence="1 2" key="1">
    <citation type="submission" date="2021-02" db="EMBL/GenBank/DDBJ databases">
        <title>Bacillus cereus VKM B-370.</title>
        <authorList>
            <person name="Kazantseva O.A."/>
            <person name="Piligrimova E.G."/>
            <person name="Buzikov R.M."/>
            <person name="Shadrin A.M."/>
        </authorList>
    </citation>
    <scope>NUCLEOTIDE SEQUENCE [LARGE SCALE GENOMIC DNA]</scope>
    <source>
        <strain evidence="1 2">VKM B-370</strain>
        <plasmid evidence="1 2">pVKMB-370_2</plasmid>
    </source>
</reference>
<name>A0ABD7DQK8_BACCE</name>
<gene>
    <name evidence="1" type="ORF">JTF64_29390</name>
</gene>
<dbReference type="AlphaFoldDB" id="A0ABD7DQK8"/>
<keyword evidence="1" id="KW-0614">Plasmid</keyword>
<sequence length="402" mass="46404">MELVTIISENKIGMLQAINQNNLIQGNYDLDCFDFDNNSILDFLEYLDFQDCEDYCFICLGNPNRIIKLINYLNTLSEVNFYLYDNKLQQLMGYKEVCLDAYQSIDFSSLEAITEKDFSTYQLKNGRHALITGMYPANLNKKLIKHLYIDDMGLLDDISDTIFNNMGINSAIYCKETMEGQNYSDLIPFPILSTNEIDLSISRKEYITITKTELDNILHSIKETSQVVNESQILGYIDYATIANIEGCNRLFYSADGIYKDYLRTNRLSKQIELSYQELMIILSNNKNVTSTKNPMILLYPLFLGLMCSIKSKCSKFITPYTSFQFPYQDNDSNFNLIGIKTEDSQMCYSVSTGQFFKVNEVFHLLLEAYLKDMLDNSEVKSSLGENYEILLNEFKELIKNA</sequence>
<proteinExistence type="predicted"/>
<dbReference type="RefSeq" id="WP_205190599.1">
    <property type="nucleotide sequence ID" value="NZ_CP070341.1"/>
</dbReference>
<dbReference type="EMBL" id="CP070341">
    <property type="protein sequence ID" value="QRY18640.1"/>
    <property type="molecule type" value="Genomic_DNA"/>
</dbReference>
<geneLocation type="plasmid" evidence="1 2">
    <name>pVKMB-370_2</name>
</geneLocation>
<protein>
    <submittedName>
        <fullName evidence="1">Uncharacterized protein</fullName>
    </submittedName>
</protein>
<dbReference type="Proteomes" id="UP000663613">
    <property type="component" value="Plasmid pVKMB-370_2"/>
</dbReference>
<organism evidence="1 2">
    <name type="scientific">Bacillus cereus</name>
    <dbReference type="NCBI Taxonomy" id="1396"/>
    <lineage>
        <taxon>Bacteria</taxon>
        <taxon>Bacillati</taxon>
        <taxon>Bacillota</taxon>
        <taxon>Bacilli</taxon>
        <taxon>Bacillales</taxon>
        <taxon>Bacillaceae</taxon>
        <taxon>Bacillus</taxon>
        <taxon>Bacillus cereus group</taxon>
    </lineage>
</organism>
<evidence type="ECO:0000313" key="2">
    <source>
        <dbReference type="Proteomes" id="UP000663613"/>
    </source>
</evidence>